<dbReference type="Proteomes" id="UP000000689">
    <property type="component" value="Chromosome 1"/>
</dbReference>
<dbReference type="PANTHER" id="PTHR13832:SF803">
    <property type="entry name" value="PROTEIN PHOSPHATASE 1G"/>
    <property type="match status" value="1"/>
</dbReference>
<dbReference type="eggNOG" id="KOG0698">
    <property type="taxonomic scope" value="Eukaryota"/>
</dbReference>
<evidence type="ECO:0000256" key="4">
    <source>
        <dbReference type="ARBA" id="ARBA00022723"/>
    </source>
</evidence>
<dbReference type="PROSITE" id="PS51746">
    <property type="entry name" value="PPM_2"/>
    <property type="match status" value="1"/>
</dbReference>
<dbReference type="OrthoDB" id="10264738at2759"/>
<dbReference type="GeneID" id="11493771"/>
<dbReference type="RefSeq" id="XP_003668205.1">
    <property type="nucleotide sequence ID" value="XM_003668157.1"/>
</dbReference>
<dbReference type="PANTHER" id="PTHR13832">
    <property type="entry name" value="PROTEIN PHOSPHATASE 2C"/>
    <property type="match status" value="1"/>
</dbReference>
<feature type="region of interest" description="Disordered" evidence="10">
    <location>
        <begin position="267"/>
        <end position="300"/>
    </location>
</feature>
<evidence type="ECO:0000256" key="6">
    <source>
        <dbReference type="ARBA" id="ARBA00022842"/>
    </source>
</evidence>
<dbReference type="InterPro" id="IPR036457">
    <property type="entry name" value="PPM-type-like_dom_sf"/>
</dbReference>
<evidence type="ECO:0000259" key="11">
    <source>
        <dbReference type="PROSITE" id="PS51746"/>
    </source>
</evidence>
<comment type="similarity">
    <text evidence="2 9">Belongs to the PP2C family.</text>
</comment>
<evidence type="ECO:0000256" key="2">
    <source>
        <dbReference type="ARBA" id="ARBA00006702"/>
    </source>
</evidence>
<dbReference type="InterPro" id="IPR000222">
    <property type="entry name" value="PP2C_BS"/>
</dbReference>
<proteinExistence type="inferred from homology"/>
<evidence type="ECO:0000256" key="7">
    <source>
        <dbReference type="ARBA" id="ARBA00022912"/>
    </source>
</evidence>
<dbReference type="Pfam" id="PF00481">
    <property type="entry name" value="PP2C"/>
    <property type="match status" value="1"/>
</dbReference>
<keyword evidence="8" id="KW-0464">Manganese</keyword>
<dbReference type="AlphaFoldDB" id="G0W574"/>
<dbReference type="HOGENOM" id="CLU_013173_4_2_1"/>
<dbReference type="SUPFAM" id="SSF81606">
    <property type="entry name" value="PP2C-like"/>
    <property type="match status" value="1"/>
</dbReference>
<evidence type="ECO:0000256" key="8">
    <source>
        <dbReference type="ARBA" id="ARBA00023211"/>
    </source>
</evidence>
<sequence>MGQLLSHPLTEKSITYNDYQHRVSSNQLSNLVPRFYNCEGTMQGYRLTQEDAHLVLNEDDILHVRFYNPFKLITEKLSLSVFGVFDGHGGEDCSNFISGGGSDPKNGLAKWIAYSFENHKYGAFKDVHLDSQADSKNVKRKHQRCFRTLQGLITQILKDAFMLQDNELYRYFGNNSCGSTAIVSVIINGEYIYTVNCGDSRCILSSKNNGVKTMSFDHKPQHIGELLRINDNGGTVSLGRVGGVLALSRAFGDFQFKRGVPYTSGKNKSKLHRITSGNNNNTNGNNNLHNGNRNGTPAQESQVTVEPDVLMHKIDYKRDEFLILACDGIWDVYNNKQLCKFVKYHLSAGVKLDGIVTKVLDHGIGQADSNTGIGFDNMTVIIVVLNKSGESLSDWYTKMRIRLEREKGLV</sequence>
<keyword evidence="6" id="KW-0460">Magnesium</keyword>
<dbReference type="GO" id="GO:0046872">
    <property type="term" value="F:metal ion binding"/>
    <property type="evidence" value="ECO:0007669"/>
    <property type="project" value="UniProtKB-KW"/>
</dbReference>
<reference evidence="12 13" key="1">
    <citation type="journal article" date="2011" name="Proc. Natl. Acad. Sci. U.S.A.">
        <title>Evolutionary erosion of yeast sex chromosomes by mating-type switching accidents.</title>
        <authorList>
            <person name="Gordon J.L."/>
            <person name="Armisen D."/>
            <person name="Proux-Wera E."/>
            <person name="Oheigeartaigh S.S."/>
            <person name="Byrne K.P."/>
            <person name="Wolfe K.H."/>
        </authorList>
    </citation>
    <scope>NUCLEOTIDE SEQUENCE [LARGE SCALE GENOMIC DNA]</scope>
    <source>
        <strain evidence="13">ATCC 10597 / BCRC 20456 / CBS 421 / NBRC 0211 / NRRL Y-12639</strain>
    </source>
</reference>
<evidence type="ECO:0000256" key="9">
    <source>
        <dbReference type="RuleBase" id="RU003465"/>
    </source>
</evidence>
<evidence type="ECO:0000313" key="13">
    <source>
        <dbReference type="Proteomes" id="UP000000689"/>
    </source>
</evidence>
<feature type="domain" description="PPM-type phosphatase" evidence="11">
    <location>
        <begin position="36"/>
        <end position="385"/>
    </location>
</feature>
<evidence type="ECO:0000256" key="5">
    <source>
        <dbReference type="ARBA" id="ARBA00022801"/>
    </source>
</evidence>
<evidence type="ECO:0000256" key="10">
    <source>
        <dbReference type="SAM" id="MobiDB-lite"/>
    </source>
</evidence>
<comment type="cofactor">
    <cofactor evidence="1">
        <name>Mn(2+)</name>
        <dbReference type="ChEBI" id="CHEBI:29035"/>
    </cofactor>
</comment>
<name>G0W574_NAUDC</name>
<dbReference type="SMART" id="SM00332">
    <property type="entry name" value="PP2Cc"/>
    <property type="match status" value="1"/>
</dbReference>
<dbReference type="STRING" id="1071378.G0W574"/>
<dbReference type="OMA" id="MQGYRMT"/>
<dbReference type="EC" id="3.1.3.16" evidence="3"/>
<keyword evidence="4" id="KW-0479">Metal-binding</keyword>
<evidence type="ECO:0000256" key="1">
    <source>
        <dbReference type="ARBA" id="ARBA00001936"/>
    </source>
</evidence>
<evidence type="ECO:0000256" key="3">
    <source>
        <dbReference type="ARBA" id="ARBA00013081"/>
    </source>
</evidence>
<dbReference type="PROSITE" id="PS01032">
    <property type="entry name" value="PPM_1"/>
    <property type="match status" value="1"/>
</dbReference>
<keyword evidence="5 9" id="KW-0378">Hydrolase</keyword>
<evidence type="ECO:0000313" key="12">
    <source>
        <dbReference type="EMBL" id="CCD22962.1"/>
    </source>
</evidence>
<keyword evidence="7 9" id="KW-0904">Protein phosphatase</keyword>
<feature type="compositionally biased region" description="Low complexity" evidence="10">
    <location>
        <begin position="277"/>
        <end position="295"/>
    </location>
</feature>
<dbReference type="KEGG" id="ndi:NDAI_0A08080"/>
<dbReference type="InterPro" id="IPR001932">
    <property type="entry name" value="PPM-type_phosphatase-like_dom"/>
</dbReference>
<dbReference type="InterPro" id="IPR015655">
    <property type="entry name" value="PP2C"/>
</dbReference>
<keyword evidence="13" id="KW-1185">Reference proteome</keyword>
<protein>
    <recommendedName>
        <fullName evidence="3">protein-serine/threonine phosphatase</fullName>
        <ecNumber evidence="3">3.1.3.16</ecNumber>
    </recommendedName>
</protein>
<gene>
    <name evidence="12" type="primary">NDAI0A08080</name>
    <name evidence="12" type="ordered locus">NDAI_0A08080</name>
</gene>
<dbReference type="Gene3D" id="3.60.40.10">
    <property type="entry name" value="PPM-type phosphatase domain"/>
    <property type="match status" value="1"/>
</dbReference>
<dbReference type="GO" id="GO:0004722">
    <property type="term" value="F:protein serine/threonine phosphatase activity"/>
    <property type="evidence" value="ECO:0007669"/>
    <property type="project" value="UniProtKB-EC"/>
</dbReference>
<accession>G0W574</accession>
<dbReference type="FunFam" id="3.60.40.10:FF:000087">
    <property type="entry name" value="Type 2C protein phosphatase"/>
    <property type="match status" value="1"/>
</dbReference>
<organism evidence="12 13">
    <name type="scientific">Naumovozyma dairenensis (strain ATCC 10597 / BCRC 20456 / CBS 421 / NBRC 0211 / NRRL Y-12639)</name>
    <name type="common">Saccharomyces dairenensis</name>
    <dbReference type="NCBI Taxonomy" id="1071378"/>
    <lineage>
        <taxon>Eukaryota</taxon>
        <taxon>Fungi</taxon>
        <taxon>Dikarya</taxon>
        <taxon>Ascomycota</taxon>
        <taxon>Saccharomycotina</taxon>
        <taxon>Saccharomycetes</taxon>
        <taxon>Saccharomycetales</taxon>
        <taxon>Saccharomycetaceae</taxon>
        <taxon>Naumovozyma</taxon>
    </lineage>
</organism>
<dbReference type="CDD" id="cd00143">
    <property type="entry name" value="PP2Cc"/>
    <property type="match status" value="1"/>
</dbReference>
<dbReference type="EMBL" id="HE580267">
    <property type="protein sequence ID" value="CCD22962.1"/>
    <property type="molecule type" value="Genomic_DNA"/>
</dbReference>